<accession>A0A3B5QE30</accession>
<dbReference type="GO" id="GO:0005876">
    <property type="term" value="C:spindle microtubule"/>
    <property type="evidence" value="ECO:0007669"/>
    <property type="project" value="TreeGrafter"/>
</dbReference>
<evidence type="ECO:0000313" key="15">
    <source>
        <dbReference type="Proteomes" id="UP000002852"/>
    </source>
</evidence>
<dbReference type="GO" id="GO:0000940">
    <property type="term" value="C:outer kinetochore"/>
    <property type="evidence" value="ECO:0007669"/>
    <property type="project" value="InterPro"/>
</dbReference>
<dbReference type="PANTHER" id="PTHR48118">
    <property type="entry name" value="SPINDLE AND KINETOCHORE-ASSOCIATED PROTEIN 3"/>
    <property type="match status" value="1"/>
</dbReference>
<evidence type="ECO:0000256" key="4">
    <source>
        <dbReference type="ARBA" id="ARBA00022454"/>
    </source>
</evidence>
<evidence type="ECO:0000256" key="2">
    <source>
        <dbReference type="ARBA" id="ARBA00004629"/>
    </source>
</evidence>
<keyword evidence="6" id="KW-0132">Cell division</keyword>
<keyword evidence="5" id="KW-0963">Cytoplasm</keyword>
<evidence type="ECO:0000256" key="12">
    <source>
        <dbReference type="ARBA" id="ARBA00023328"/>
    </source>
</evidence>
<evidence type="ECO:0000256" key="7">
    <source>
        <dbReference type="ARBA" id="ARBA00022701"/>
    </source>
</evidence>
<organism evidence="14 15">
    <name type="scientific">Xiphophorus maculatus</name>
    <name type="common">Southern platyfish</name>
    <name type="synonym">Platypoecilus maculatus</name>
    <dbReference type="NCBI Taxonomy" id="8083"/>
    <lineage>
        <taxon>Eukaryota</taxon>
        <taxon>Metazoa</taxon>
        <taxon>Chordata</taxon>
        <taxon>Craniata</taxon>
        <taxon>Vertebrata</taxon>
        <taxon>Euteleostomi</taxon>
        <taxon>Actinopterygii</taxon>
        <taxon>Neopterygii</taxon>
        <taxon>Teleostei</taxon>
        <taxon>Neoteleostei</taxon>
        <taxon>Acanthomorphata</taxon>
        <taxon>Ovalentaria</taxon>
        <taxon>Atherinomorphae</taxon>
        <taxon>Cyprinodontiformes</taxon>
        <taxon>Poeciliidae</taxon>
        <taxon>Poeciliinae</taxon>
        <taxon>Xiphophorus</taxon>
    </lineage>
</organism>
<sequence length="449" mass="49933">MESTRDFFSKLRKMAVTLEAETEKLQQAFEGRKNEDGDSGERGSNKLCCSVLTPKHVPMYLVCTYMSILVRGFIEACRVMEQRVSKDIHTIRTHLEKYGYQAPSEAETPNEAEEDETSLATEEDEGQEEDERTNSTSPPKAAGPFADLLRTPKLSDFGLSELQMKRALGGAEWCAEVPPMPELNLPQPSLRTPAPPPLAMTPKCALRMEDDDLQTPQMRDFGLSEHTMCLNNDFTVRFHQVFANFDNLESPEPPVVCTPGFKIKKPNGHLPSQETRDPESPCRHGNLSPTPEVPAFETPYVNRLVSGKKGDGDSNIFKLQTSPCNGGSESNPARENDVPEVNFFGVEEKEIPEMPNLESFLGNSLQTNSGRMLTQQVGEDAGVNRPDLDGPTQEFSFGTPRIRMSYQEPSTPEMPDLSSVTQDICKVGVASFSAKIDRLFFFSFSKFIG</sequence>
<reference evidence="14" key="4">
    <citation type="submission" date="2025-09" db="UniProtKB">
        <authorList>
            <consortium name="Ensembl"/>
        </authorList>
    </citation>
    <scope>IDENTIFICATION</scope>
    <source>
        <strain evidence="14">JP 163 A</strain>
    </source>
</reference>
<evidence type="ECO:0000256" key="11">
    <source>
        <dbReference type="ARBA" id="ARBA00023306"/>
    </source>
</evidence>
<name>A0A3B5QE30_XIPMA</name>
<feature type="compositionally biased region" description="Acidic residues" evidence="13">
    <location>
        <begin position="108"/>
        <end position="131"/>
    </location>
</feature>
<evidence type="ECO:0000256" key="3">
    <source>
        <dbReference type="ARBA" id="ARBA00007716"/>
    </source>
</evidence>
<keyword evidence="10" id="KW-0206">Cytoskeleton</keyword>
<feature type="region of interest" description="Disordered" evidence="13">
    <location>
        <begin position="99"/>
        <end position="147"/>
    </location>
</feature>
<dbReference type="Ensembl" id="ENSXMAT00000027436.1">
    <property type="protein sequence ID" value="ENSXMAP00000028556.1"/>
    <property type="gene ID" value="ENSXMAG00000026618.1"/>
</dbReference>
<keyword evidence="8" id="KW-0498">Mitosis</keyword>
<keyword evidence="12" id="KW-0137">Centromere</keyword>
<dbReference type="Gene3D" id="6.10.250.1400">
    <property type="match status" value="1"/>
</dbReference>
<reference evidence="15" key="2">
    <citation type="journal article" date="2013" name="Nat. Genet.">
        <title>The genome of the platyfish, Xiphophorus maculatus, provides insights into evolutionary adaptation and several complex traits.</title>
        <authorList>
            <person name="Schartl M."/>
            <person name="Walter R.B."/>
            <person name="Shen Y."/>
            <person name="Garcia T."/>
            <person name="Catchen J."/>
            <person name="Amores A."/>
            <person name="Braasch I."/>
            <person name="Chalopin D."/>
            <person name="Volff J.N."/>
            <person name="Lesch K.P."/>
            <person name="Bisazza A."/>
            <person name="Minx P."/>
            <person name="Hillier L."/>
            <person name="Wilson R.K."/>
            <person name="Fuerstenberg S."/>
            <person name="Boore J."/>
            <person name="Searle S."/>
            <person name="Postlethwait J.H."/>
            <person name="Warren W.C."/>
        </authorList>
    </citation>
    <scope>NUCLEOTIDE SEQUENCE [LARGE SCALE GENOMIC DNA]</scope>
    <source>
        <strain evidence="15">JP 163 A</strain>
    </source>
</reference>
<evidence type="ECO:0000256" key="13">
    <source>
        <dbReference type="SAM" id="MobiDB-lite"/>
    </source>
</evidence>
<evidence type="ECO:0000256" key="10">
    <source>
        <dbReference type="ARBA" id="ARBA00023212"/>
    </source>
</evidence>
<reference evidence="15" key="1">
    <citation type="submission" date="2012-01" db="EMBL/GenBank/DDBJ databases">
        <authorList>
            <person name="Walter R."/>
            <person name="Schartl M."/>
            <person name="Warren W."/>
        </authorList>
    </citation>
    <scope>NUCLEOTIDE SEQUENCE [LARGE SCALE GENOMIC DNA]</scope>
    <source>
        <strain evidence="15">JP 163 A</strain>
    </source>
</reference>
<feature type="region of interest" description="Disordered" evidence="13">
    <location>
        <begin position="265"/>
        <end position="295"/>
    </location>
</feature>
<dbReference type="GO" id="GO:0007059">
    <property type="term" value="P:chromosome segregation"/>
    <property type="evidence" value="ECO:0007669"/>
    <property type="project" value="InterPro"/>
</dbReference>
<protein>
    <submittedName>
        <fullName evidence="14">Spindle and kinetochore associated complex subunit 3</fullName>
    </submittedName>
</protein>
<dbReference type="OMA" id="HCENYGY"/>
<dbReference type="GO" id="GO:0000278">
    <property type="term" value="P:mitotic cell cycle"/>
    <property type="evidence" value="ECO:0007669"/>
    <property type="project" value="TreeGrafter"/>
</dbReference>
<evidence type="ECO:0000256" key="8">
    <source>
        <dbReference type="ARBA" id="ARBA00022776"/>
    </source>
</evidence>
<keyword evidence="7" id="KW-0493">Microtubule</keyword>
<keyword evidence="11" id="KW-0131">Cell cycle</keyword>
<keyword evidence="9" id="KW-0995">Kinetochore</keyword>
<keyword evidence="4" id="KW-0158">Chromosome</keyword>
<dbReference type="InterPro" id="IPR033341">
    <property type="entry name" value="SKA3"/>
</dbReference>
<evidence type="ECO:0000256" key="5">
    <source>
        <dbReference type="ARBA" id="ARBA00022490"/>
    </source>
</evidence>
<dbReference type="Proteomes" id="UP000002852">
    <property type="component" value="Unassembled WGS sequence"/>
</dbReference>
<dbReference type="GeneTree" id="ENSGT00500000045005"/>
<dbReference type="AlphaFoldDB" id="A0A3B5QE30"/>
<dbReference type="GO" id="GO:0051301">
    <property type="term" value="P:cell division"/>
    <property type="evidence" value="ECO:0007669"/>
    <property type="project" value="UniProtKB-KW"/>
</dbReference>
<evidence type="ECO:0000256" key="9">
    <source>
        <dbReference type="ARBA" id="ARBA00022838"/>
    </source>
</evidence>
<comment type="subcellular location">
    <subcellularLocation>
        <location evidence="2">Chromosome</location>
        <location evidence="2">Centromere</location>
        <location evidence="2">Kinetochore</location>
    </subcellularLocation>
    <subcellularLocation>
        <location evidence="1">Cytoplasm</location>
        <location evidence="1">Cytoskeleton</location>
        <location evidence="1">Spindle</location>
    </subcellularLocation>
</comment>
<proteinExistence type="inferred from homology"/>
<evidence type="ECO:0000256" key="6">
    <source>
        <dbReference type="ARBA" id="ARBA00022618"/>
    </source>
</evidence>
<comment type="similarity">
    <text evidence="3">Belongs to the SKA3 family.</text>
</comment>
<evidence type="ECO:0000313" key="14">
    <source>
        <dbReference type="Ensembl" id="ENSXMAP00000028556.1"/>
    </source>
</evidence>
<keyword evidence="15" id="KW-1185">Reference proteome</keyword>
<reference evidence="14" key="3">
    <citation type="submission" date="2025-08" db="UniProtKB">
        <authorList>
            <consortium name="Ensembl"/>
        </authorList>
    </citation>
    <scope>IDENTIFICATION</scope>
    <source>
        <strain evidence="14">JP 163 A</strain>
    </source>
</reference>
<dbReference type="PANTHER" id="PTHR48118:SF1">
    <property type="entry name" value="SPINDLE AND KINETOCHORE-ASSOCIATED PROTEIN 3"/>
    <property type="match status" value="1"/>
</dbReference>
<evidence type="ECO:0000256" key="1">
    <source>
        <dbReference type="ARBA" id="ARBA00004186"/>
    </source>
</evidence>